<feature type="compositionally biased region" description="Basic and acidic residues" evidence="7">
    <location>
        <begin position="519"/>
        <end position="529"/>
    </location>
</feature>
<evidence type="ECO:0000256" key="3">
    <source>
        <dbReference type="ARBA" id="ARBA00022692"/>
    </source>
</evidence>
<proteinExistence type="predicted"/>
<dbReference type="AlphaFoldDB" id="A0A5N6L436"/>
<dbReference type="CDD" id="cd14474">
    <property type="entry name" value="SPX_YDR089W"/>
    <property type="match status" value="1"/>
</dbReference>
<dbReference type="InterPro" id="IPR042267">
    <property type="entry name" value="VTC_sf"/>
</dbReference>
<comment type="subcellular location">
    <subcellularLocation>
        <location evidence="1">Vacuole membrane</location>
        <topology evidence="1">Multi-pass membrane protein</topology>
    </subcellularLocation>
</comment>
<keyword evidence="11" id="KW-1185">Reference proteome</keyword>
<dbReference type="PANTHER" id="PTHR46140">
    <property type="entry name" value="VACUOLAR TRANSPORTER CHAPERONE 1-RELATED"/>
    <property type="match status" value="1"/>
</dbReference>
<keyword evidence="6" id="KW-0175">Coiled coil</keyword>
<evidence type="ECO:0000256" key="2">
    <source>
        <dbReference type="ARBA" id="ARBA00022554"/>
    </source>
</evidence>
<keyword evidence="2" id="KW-0926">Vacuole</keyword>
<feature type="region of interest" description="Disordered" evidence="7">
    <location>
        <begin position="1107"/>
        <end position="1147"/>
    </location>
</feature>
<organism evidence="10 11">
    <name type="scientific">Carpinus fangiana</name>
    <dbReference type="NCBI Taxonomy" id="176857"/>
    <lineage>
        <taxon>Eukaryota</taxon>
        <taxon>Viridiplantae</taxon>
        <taxon>Streptophyta</taxon>
        <taxon>Embryophyta</taxon>
        <taxon>Tracheophyta</taxon>
        <taxon>Spermatophyta</taxon>
        <taxon>Magnoliopsida</taxon>
        <taxon>eudicotyledons</taxon>
        <taxon>Gunneridae</taxon>
        <taxon>Pentapetalae</taxon>
        <taxon>rosids</taxon>
        <taxon>fabids</taxon>
        <taxon>Fagales</taxon>
        <taxon>Betulaceae</taxon>
        <taxon>Carpinus</taxon>
    </lineage>
</organism>
<dbReference type="Proteomes" id="UP000327013">
    <property type="component" value="Unassembled WGS sequence"/>
</dbReference>
<dbReference type="EMBL" id="VIBQ01000089">
    <property type="protein sequence ID" value="KAB8698103.1"/>
    <property type="molecule type" value="Genomic_DNA"/>
</dbReference>
<keyword evidence="3 8" id="KW-0812">Transmembrane</keyword>
<feature type="region of interest" description="Disordered" evidence="7">
    <location>
        <begin position="620"/>
        <end position="672"/>
    </location>
</feature>
<evidence type="ECO:0000256" key="5">
    <source>
        <dbReference type="ARBA" id="ARBA00023136"/>
    </source>
</evidence>
<dbReference type="GO" id="GO:0006799">
    <property type="term" value="P:polyphosphate biosynthetic process"/>
    <property type="evidence" value="ECO:0007669"/>
    <property type="project" value="UniProtKB-ARBA"/>
</dbReference>
<feature type="compositionally biased region" description="Polar residues" evidence="7">
    <location>
        <begin position="655"/>
        <end position="665"/>
    </location>
</feature>
<accession>A0A5N6L436</accession>
<feature type="transmembrane region" description="Helical" evidence="8">
    <location>
        <begin position="762"/>
        <end position="785"/>
    </location>
</feature>
<feature type="compositionally biased region" description="Polar residues" evidence="7">
    <location>
        <begin position="876"/>
        <end position="885"/>
    </location>
</feature>
<feature type="coiled-coil region" evidence="6">
    <location>
        <begin position="81"/>
        <end position="108"/>
    </location>
</feature>
<feature type="region of interest" description="Disordered" evidence="7">
    <location>
        <begin position="502"/>
        <end position="552"/>
    </location>
</feature>
<evidence type="ECO:0000256" key="6">
    <source>
        <dbReference type="SAM" id="Coils"/>
    </source>
</evidence>
<feature type="transmembrane region" description="Helical" evidence="8">
    <location>
        <begin position="730"/>
        <end position="750"/>
    </location>
</feature>
<dbReference type="InterPro" id="IPR051572">
    <property type="entry name" value="VTC_Complex_Subunit"/>
</dbReference>
<dbReference type="PROSITE" id="PS51382">
    <property type="entry name" value="SPX"/>
    <property type="match status" value="1"/>
</dbReference>
<evidence type="ECO:0000313" key="10">
    <source>
        <dbReference type="EMBL" id="KAB8698103.1"/>
    </source>
</evidence>
<name>A0A5N6L436_9ROSI</name>
<feature type="region of interest" description="Disordered" evidence="7">
    <location>
        <begin position="342"/>
        <end position="361"/>
    </location>
</feature>
<evidence type="ECO:0000313" key="11">
    <source>
        <dbReference type="Proteomes" id="UP000327013"/>
    </source>
</evidence>
<feature type="region of interest" description="Disordered" evidence="7">
    <location>
        <begin position="972"/>
        <end position="1032"/>
    </location>
</feature>
<evidence type="ECO:0000256" key="4">
    <source>
        <dbReference type="ARBA" id="ARBA00022989"/>
    </source>
</evidence>
<evidence type="ECO:0000256" key="8">
    <source>
        <dbReference type="SAM" id="Phobius"/>
    </source>
</evidence>
<reference evidence="10 11" key="1">
    <citation type="submission" date="2019-06" db="EMBL/GenBank/DDBJ databases">
        <title>A chromosomal-level reference genome of Carpinus fangiana (Coryloideae, Betulaceae).</title>
        <authorList>
            <person name="Yang X."/>
            <person name="Wang Z."/>
            <person name="Zhang L."/>
            <person name="Hao G."/>
            <person name="Liu J."/>
            <person name="Yang Y."/>
        </authorList>
    </citation>
    <scope>NUCLEOTIDE SEQUENCE [LARGE SCALE GENOMIC DNA]</scope>
    <source>
        <strain evidence="10">Cfa_2016G</strain>
        <tissue evidence="10">Leaf</tissue>
    </source>
</reference>
<dbReference type="GO" id="GO:0042144">
    <property type="term" value="P:vacuole fusion, non-autophagic"/>
    <property type="evidence" value="ECO:0007669"/>
    <property type="project" value="TreeGrafter"/>
</dbReference>
<dbReference type="GO" id="GO:0007034">
    <property type="term" value="P:vacuolar transport"/>
    <property type="evidence" value="ECO:0007669"/>
    <property type="project" value="TreeGrafter"/>
</dbReference>
<protein>
    <recommendedName>
        <fullName evidence="9">SPX domain-containing protein</fullName>
    </recommendedName>
</protein>
<keyword evidence="4 8" id="KW-1133">Transmembrane helix</keyword>
<dbReference type="Gene3D" id="3.20.100.30">
    <property type="entry name" value="VTC, catalytic tunnel domain"/>
    <property type="match status" value="1"/>
</dbReference>
<evidence type="ECO:0000256" key="7">
    <source>
        <dbReference type="SAM" id="MobiDB-lite"/>
    </source>
</evidence>
<evidence type="ECO:0000259" key="9">
    <source>
        <dbReference type="PROSITE" id="PS51382"/>
    </source>
</evidence>
<gene>
    <name evidence="10" type="ORF">FH972_026353</name>
</gene>
<comment type="caution">
    <text evidence="10">The sequence shown here is derived from an EMBL/GenBank/DDBJ whole genome shotgun (WGS) entry which is preliminary data.</text>
</comment>
<dbReference type="GO" id="GO:0033254">
    <property type="term" value="C:vacuolar transporter chaperone complex"/>
    <property type="evidence" value="ECO:0007669"/>
    <property type="project" value="TreeGrafter"/>
</dbReference>
<feature type="transmembrane region" description="Helical" evidence="8">
    <location>
        <begin position="827"/>
        <end position="851"/>
    </location>
</feature>
<dbReference type="InterPro" id="IPR004331">
    <property type="entry name" value="SPX_dom"/>
</dbReference>
<dbReference type="OrthoDB" id="5588846at2759"/>
<evidence type="ECO:0000256" key="1">
    <source>
        <dbReference type="ARBA" id="ARBA00004128"/>
    </source>
</evidence>
<feature type="compositionally biased region" description="Low complexity" evidence="7">
    <location>
        <begin position="994"/>
        <end position="1013"/>
    </location>
</feature>
<feature type="compositionally biased region" description="Basic and acidic residues" evidence="7">
    <location>
        <begin position="1131"/>
        <end position="1146"/>
    </location>
</feature>
<sequence>MKFGDTLQQRSVPQWQNYNIDYTALKRLIKQHTSPQAAARPGIALSIPGKGPTVQDEFDAQLFDLIRRECDRLDLFVKSKKYELASRLQSIERQINQLQQRRVLQQQQPLPSTRTALGLRRRFSKLESELLRVGEEIQNVSRFIVSNRMAVRKAVKKHRKWTRSPTFAARVDEQILGRDDCFARVDLSTVMEQYASYLGDLRSAFEEHHSPDKSSPSLDTTNTSITLKSAPIDFDTLVEAESGPSRRATYWVHQDNVVELRILLLQYMRYAHLDPASPATKPKMPLRRDSSFLSDNQVGLVALDSSKISVRWAGNDAAVTVSDSGSYTTKFERHRLPSFLSASRPLDQRDSSDDLSSLPESTDKEREIIQAWMENHPNVNPLARVCANRSRFVSLEESAWPGPRAILDQEVRMEKTSIVQLRRKESFRPASFASMELFPHAVLTVVSGDDDGGIIAALDSTHLTERIPGFSIGLHAIATCCKPNALPEPAWLPKLSEDIRHLPPASDSSSRRSSNFEASSERTPAERKSRSATTPSAPEEAITPDASMPSAHENRRLGAPLATKIQPAPIRYWNEFDDGSEFGGHDDSYVIYVDPDEPVFPGLARFIAWQKNIYAKISKASSLSSKGRKKEQSTKDAATSEQAQARRPLVDGANPSLQSPLYYSTTDEDNEDTDALVDSADEVESPRSKRRHHRNEMFLRASLHDNYGTLPSSQRHANPPSLHRLSQPSLRTAEISLAASAIVTLLLGILSSTARKRARGEVSVAMILGVTASLLFAVFGVVSLLHAVSTVGEPRDIETLALLGAVVPAGEQISWQKKASIVGKWKVGLGFLIAVRCLSPLFCCVLCVFLACFSFSQHSFVANTTHHPELRGSPSMPATTTSSNEPLPPSEGETQPDDDLAGPGSHPTPAIPPSTSSSASTPRSNTTNTLTHQALTVFLSSPTAEDPADAIPIDEDWYTSTTALHRQTTLDSGYASSCNAPPPADFELHDRPSTPDSTASQTASSASSPASDAWDLGHEYPLSRAPSPVDRDDAVDADEEMVGFDACFAAMELREHGVALETIVEEPEGEESRWYGALPRSGAPLRARLRAWAGRWLRRRGVVGGGEGLGGRHSRWSKHEGGQRESASPIRGERQRTGEEVGRERVPAMTTLEELAEVAEVARRGW</sequence>
<dbReference type="Pfam" id="PF03105">
    <property type="entry name" value="SPX"/>
    <property type="match status" value="1"/>
</dbReference>
<feature type="domain" description="SPX" evidence="9">
    <location>
        <begin position="1"/>
        <end position="172"/>
    </location>
</feature>
<feature type="region of interest" description="Disordered" evidence="7">
    <location>
        <begin position="867"/>
        <end position="927"/>
    </location>
</feature>
<dbReference type="GO" id="GO:0016237">
    <property type="term" value="P:microautophagy"/>
    <property type="evidence" value="ECO:0007669"/>
    <property type="project" value="TreeGrafter"/>
</dbReference>
<keyword evidence="5 8" id="KW-0472">Membrane</keyword>
<dbReference type="GO" id="GO:0005774">
    <property type="term" value="C:vacuolar membrane"/>
    <property type="evidence" value="ECO:0007669"/>
    <property type="project" value="UniProtKB-SubCell"/>
</dbReference>
<dbReference type="PANTHER" id="PTHR46140:SF1">
    <property type="entry name" value="VACUOLAR TRANSPORTER CHAPERONE COMPLEX SUBUNIT 4-RELATED"/>
    <property type="match status" value="1"/>
</dbReference>
<feature type="compositionally biased region" description="Low complexity" evidence="7">
    <location>
        <begin position="505"/>
        <end position="518"/>
    </location>
</feature>
<feature type="compositionally biased region" description="Low complexity" evidence="7">
    <location>
        <begin position="913"/>
        <end position="927"/>
    </location>
</feature>